<dbReference type="RefSeq" id="WP_359659682.1">
    <property type="nucleotide sequence ID" value="NZ_JBEXZP010000674.1"/>
</dbReference>
<name>A0ABV2WA43_9ACTN</name>
<gene>
    <name evidence="2" type="ORF">ABZ508_22125</name>
</gene>
<organism evidence="2 3">
    <name type="scientific">Streptomyces lavendulocolor</name>
    <dbReference type="NCBI Taxonomy" id="67316"/>
    <lineage>
        <taxon>Bacteria</taxon>
        <taxon>Bacillati</taxon>
        <taxon>Actinomycetota</taxon>
        <taxon>Actinomycetes</taxon>
        <taxon>Kitasatosporales</taxon>
        <taxon>Streptomycetaceae</taxon>
        <taxon>Streptomyces</taxon>
    </lineage>
</organism>
<dbReference type="EMBL" id="JBEXZR010000021">
    <property type="protein sequence ID" value="MEU0710061.1"/>
    <property type="molecule type" value="Genomic_DNA"/>
</dbReference>
<protein>
    <submittedName>
        <fullName evidence="2">HEAT repeat domain-containing protein</fullName>
    </submittedName>
</protein>
<keyword evidence="3" id="KW-1185">Reference proteome</keyword>
<evidence type="ECO:0000313" key="2">
    <source>
        <dbReference type="EMBL" id="MEU0710061.1"/>
    </source>
</evidence>
<sequence length="427" mass="46834">MDQDELISALDAARFDKAATADLVRRLAEPGAAAVPGLLAVLHTVERHVFFALRDALRLIGPPAFDAALAARERAEDVPGRWELEHVLRAFDERCLDRYTAALRHPMEDVRRQALGGLENLGPAAAPAVLAVIPFLADRDRYVRHTATRTVRALGAAAVPALGAVRRDGPGRLRRHALTALAVIGGEAALDERDVRAWERLVRIKVTEPDGVVHGDLPDHCWLAVPGETYEELFPAMGLHDRRPCTITMGLSAMGDDTATVTGEDGARRTAHRVFVTPELDGWRLVYADSLFHEEAWDHHDLVSRISARCGQAQFFYQDDHSDSMIWTLARGGEVHRGYWRYGEPEWTGEPMAWETPLTEGSPHGSGGPDHDEDPGASREWAVENAARALSLLPGEVGEETRVRGHGWLAVTRPGIGHGPFTGALRI</sequence>
<dbReference type="InterPro" id="IPR016024">
    <property type="entry name" value="ARM-type_fold"/>
</dbReference>
<evidence type="ECO:0000313" key="3">
    <source>
        <dbReference type="Proteomes" id="UP001550378"/>
    </source>
</evidence>
<accession>A0ABV2WA43</accession>
<reference evidence="2 3" key="1">
    <citation type="submission" date="2024-06" db="EMBL/GenBank/DDBJ databases">
        <title>The Natural Products Discovery Center: Release of the First 8490 Sequenced Strains for Exploring Actinobacteria Biosynthetic Diversity.</title>
        <authorList>
            <person name="Kalkreuter E."/>
            <person name="Kautsar S.A."/>
            <person name="Yang D."/>
            <person name="Bader C.D."/>
            <person name="Teijaro C.N."/>
            <person name="Fluegel L."/>
            <person name="Davis C.M."/>
            <person name="Simpson J.R."/>
            <person name="Lauterbach L."/>
            <person name="Steele A.D."/>
            <person name="Gui C."/>
            <person name="Meng S."/>
            <person name="Li G."/>
            <person name="Viehrig K."/>
            <person name="Ye F."/>
            <person name="Su P."/>
            <person name="Kiefer A.F."/>
            <person name="Nichols A."/>
            <person name="Cepeda A.J."/>
            <person name="Yan W."/>
            <person name="Fan B."/>
            <person name="Jiang Y."/>
            <person name="Adhikari A."/>
            <person name="Zheng C.-J."/>
            <person name="Schuster L."/>
            <person name="Cowan T.M."/>
            <person name="Smanski M.J."/>
            <person name="Chevrette M.G."/>
            <person name="De Carvalho L.P.S."/>
            <person name="Shen B."/>
        </authorList>
    </citation>
    <scope>NUCLEOTIDE SEQUENCE [LARGE SCALE GENOMIC DNA]</scope>
    <source>
        <strain evidence="2 3">NPDC006337</strain>
    </source>
</reference>
<evidence type="ECO:0000256" key="1">
    <source>
        <dbReference type="SAM" id="MobiDB-lite"/>
    </source>
</evidence>
<dbReference type="Gene3D" id="1.25.10.10">
    <property type="entry name" value="Leucine-rich Repeat Variant"/>
    <property type="match status" value="1"/>
</dbReference>
<feature type="region of interest" description="Disordered" evidence="1">
    <location>
        <begin position="352"/>
        <end position="377"/>
    </location>
</feature>
<dbReference type="InterPro" id="IPR011989">
    <property type="entry name" value="ARM-like"/>
</dbReference>
<comment type="caution">
    <text evidence="2">The sequence shown here is derived from an EMBL/GenBank/DDBJ whole genome shotgun (WGS) entry which is preliminary data.</text>
</comment>
<dbReference type="Pfam" id="PF13646">
    <property type="entry name" value="HEAT_2"/>
    <property type="match status" value="1"/>
</dbReference>
<proteinExistence type="predicted"/>
<dbReference type="SUPFAM" id="SSF48371">
    <property type="entry name" value="ARM repeat"/>
    <property type="match status" value="1"/>
</dbReference>
<dbReference type="Proteomes" id="UP001550378">
    <property type="component" value="Unassembled WGS sequence"/>
</dbReference>